<comment type="caution">
    <text evidence="1">The sequence shown here is derived from an EMBL/GenBank/DDBJ whole genome shotgun (WGS) entry which is preliminary data.</text>
</comment>
<reference evidence="1 2" key="1">
    <citation type="journal article" date="2013" name="Int. J. Syst. Evol. Microbiol.">
        <title>Tumebacillus flagellatus sp. nov., an alpha-amylase/pullulanase-producing bacterium isolated from cassava wastewater.</title>
        <authorList>
            <person name="Wang Q."/>
            <person name="Xie N."/>
            <person name="Qin Y."/>
            <person name="Shen N."/>
            <person name="Zhu J."/>
            <person name="Mi H."/>
            <person name="Huang R."/>
        </authorList>
    </citation>
    <scope>NUCLEOTIDE SEQUENCE [LARGE SCALE GENOMIC DNA]</scope>
    <source>
        <strain evidence="1 2">GST4</strain>
    </source>
</reference>
<dbReference type="AlphaFoldDB" id="A0A074LH29"/>
<dbReference type="STRING" id="1157490.EL26_20265"/>
<dbReference type="Proteomes" id="UP000027931">
    <property type="component" value="Unassembled WGS sequence"/>
</dbReference>
<dbReference type="EMBL" id="JMIR01000036">
    <property type="protein sequence ID" value="KEO81536.1"/>
    <property type="molecule type" value="Genomic_DNA"/>
</dbReference>
<organism evidence="1 2">
    <name type="scientific">Tumebacillus flagellatus</name>
    <dbReference type="NCBI Taxonomy" id="1157490"/>
    <lineage>
        <taxon>Bacteria</taxon>
        <taxon>Bacillati</taxon>
        <taxon>Bacillota</taxon>
        <taxon>Bacilli</taxon>
        <taxon>Bacillales</taxon>
        <taxon>Alicyclobacillaceae</taxon>
        <taxon>Tumebacillus</taxon>
    </lineage>
</organism>
<dbReference type="OrthoDB" id="9826092at2"/>
<keyword evidence="2" id="KW-1185">Reference proteome</keyword>
<dbReference type="eggNOG" id="ENOG50341ZN">
    <property type="taxonomic scope" value="Bacteria"/>
</dbReference>
<sequence>MRTLHGDTYSIQVAKKSVGYEWTSKIVHDKQEQVLSSYSIDGVSSDFSAKKLADSLSKIKSNQDSEDLKVFYTNHLKFKTNQVANSTPPSLVFLALPIAVAGLTEAAILALEAVMIITLAVSAYNVASDSLREKKNTSDITYAAEETPIYVPYWGEFVAGNSNISLETKANKHMEEAIVTDVHSRIRNYGNESNTQIFASTRRTNNIMVVIDINSSMGGIVNRHLGNYVDGARTPMDANFKNEWMDLSGYSIFLIYNRTNKSIFHAHFTPKRLRNAEIEYNRYLGEFDLKIYPSFSQDSKYTSLSSTWESQRKAARNNRGLLLDTKGNRSVIPYK</sequence>
<proteinExistence type="predicted"/>
<accession>A0A074LH29</accession>
<gene>
    <name evidence="1" type="ORF">EL26_20265</name>
</gene>
<evidence type="ECO:0000313" key="2">
    <source>
        <dbReference type="Proteomes" id="UP000027931"/>
    </source>
</evidence>
<dbReference type="RefSeq" id="WP_038092889.1">
    <property type="nucleotide sequence ID" value="NZ_JMIR01000036.1"/>
</dbReference>
<name>A0A074LH29_9BACL</name>
<protein>
    <submittedName>
        <fullName evidence="1">Uncharacterized protein</fullName>
    </submittedName>
</protein>
<evidence type="ECO:0000313" key="1">
    <source>
        <dbReference type="EMBL" id="KEO81536.1"/>
    </source>
</evidence>